<sequence>MWHAARHGTGAELVDPTTASVAPAWDAIERMLEVASSALEAAGDRARVASFAERVRASGTGADRQRAALAEGLPALAALLRDSFAG</sequence>
<name>U1LSZ1_9MICO</name>
<evidence type="ECO:0000313" key="2">
    <source>
        <dbReference type="Proteomes" id="UP000016462"/>
    </source>
</evidence>
<protein>
    <submittedName>
        <fullName evidence="1">Uncharacterized protein</fullName>
    </submittedName>
</protein>
<proteinExistence type="predicted"/>
<dbReference type="Proteomes" id="UP000016462">
    <property type="component" value="Unassembled WGS sequence"/>
</dbReference>
<gene>
    <name evidence="1" type="ORF">L332_12330</name>
</gene>
<keyword evidence="2" id="KW-1185">Reference proteome</keyword>
<dbReference type="AlphaFoldDB" id="U1LSZ1"/>
<dbReference type="GO" id="GO:0003824">
    <property type="term" value="F:catalytic activity"/>
    <property type="evidence" value="ECO:0007669"/>
    <property type="project" value="InterPro"/>
</dbReference>
<comment type="caution">
    <text evidence="1">The sequence shown here is derived from an EMBL/GenBank/DDBJ whole genome shotgun (WGS) entry which is preliminary data.</text>
</comment>
<dbReference type="InterPro" id="IPR014746">
    <property type="entry name" value="Gln_synth/guanido_kin_cat_dom"/>
</dbReference>
<dbReference type="RefSeq" id="WP_021009592.1">
    <property type="nucleotide sequence ID" value="NZ_ASHR01000007.1"/>
</dbReference>
<organism evidence="1 2">
    <name type="scientific">Agrococcus pavilionensis RW1</name>
    <dbReference type="NCBI Taxonomy" id="1330458"/>
    <lineage>
        <taxon>Bacteria</taxon>
        <taxon>Bacillati</taxon>
        <taxon>Actinomycetota</taxon>
        <taxon>Actinomycetes</taxon>
        <taxon>Micrococcales</taxon>
        <taxon>Microbacteriaceae</taxon>
        <taxon>Agrococcus</taxon>
    </lineage>
</organism>
<reference evidence="1 2" key="1">
    <citation type="journal article" date="2013" name="Genome Announc.">
        <title>First draft genome sequence from a member of the genus agrococcus, isolated from modern microbialites.</title>
        <authorList>
            <person name="White R.A.III."/>
            <person name="Grassa C.J."/>
            <person name="Suttle C.A."/>
        </authorList>
    </citation>
    <scope>NUCLEOTIDE SEQUENCE [LARGE SCALE GENOMIC DNA]</scope>
    <source>
        <strain evidence="1 2">RW1</strain>
    </source>
</reference>
<dbReference type="OrthoDB" id="9769628at2"/>
<dbReference type="SUPFAM" id="SSF55931">
    <property type="entry name" value="Glutamine synthetase/guanido kinase"/>
    <property type="match status" value="1"/>
</dbReference>
<dbReference type="Gene3D" id="3.30.590.20">
    <property type="match status" value="1"/>
</dbReference>
<dbReference type="EMBL" id="ASHR01000007">
    <property type="protein sequence ID" value="ERG65222.1"/>
    <property type="molecule type" value="Genomic_DNA"/>
</dbReference>
<evidence type="ECO:0000313" key="1">
    <source>
        <dbReference type="EMBL" id="ERG65222.1"/>
    </source>
</evidence>
<accession>U1LSZ1</accession>